<protein>
    <submittedName>
        <fullName evidence="3">Uncharacterized protein</fullName>
    </submittedName>
</protein>
<feature type="transmembrane region" description="Helical" evidence="2">
    <location>
        <begin position="228"/>
        <end position="246"/>
    </location>
</feature>
<evidence type="ECO:0000256" key="2">
    <source>
        <dbReference type="SAM" id="Phobius"/>
    </source>
</evidence>
<keyword evidence="2" id="KW-0812">Transmembrane</keyword>
<dbReference type="EMBL" id="KV875964">
    <property type="protein sequence ID" value="RZR73598.1"/>
    <property type="molecule type" value="Genomic_DNA"/>
</dbReference>
<evidence type="ECO:0000256" key="1">
    <source>
        <dbReference type="SAM" id="MobiDB-lite"/>
    </source>
</evidence>
<keyword evidence="2" id="KW-0472">Membrane</keyword>
<accession>A0A445MHC3</accession>
<keyword evidence="2" id="KW-1133">Transmembrane helix</keyword>
<dbReference type="AlphaFoldDB" id="A0A445MHC3"/>
<feature type="region of interest" description="Disordered" evidence="1">
    <location>
        <begin position="1"/>
        <end position="22"/>
    </location>
</feature>
<dbReference type="Proteomes" id="UP000290560">
    <property type="component" value="Unassembled WGS sequence"/>
</dbReference>
<organism evidence="3">
    <name type="scientific">Ensete ventricosum</name>
    <name type="common">Abyssinian banana</name>
    <name type="synonym">Musa ensete</name>
    <dbReference type="NCBI Taxonomy" id="4639"/>
    <lineage>
        <taxon>Eukaryota</taxon>
        <taxon>Viridiplantae</taxon>
        <taxon>Streptophyta</taxon>
        <taxon>Embryophyta</taxon>
        <taxon>Tracheophyta</taxon>
        <taxon>Spermatophyta</taxon>
        <taxon>Magnoliopsida</taxon>
        <taxon>Liliopsida</taxon>
        <taxon>Zingiberales</taxon>
        <taxon>Musaceae</taxon>
        <taxon>Ensete</taxon>
    </lineage>
</organism>
<name>A0A445MHC3_ENSVE</name>
<evidence type="ECO:0000313" key="3">
    <source>
        <dbReference type="EMBL" id="RZR73598.1"/>
    </source>
</evidence>
<sequence length="269" mass="30277">MDHIVHNEVGPSMATGLSSHNNDTDDDRMIALVLSEEYEKLDGAVARRLANLASVPVCLDAKLRRKLHAISFNHEANHPLHGVKKSGEWGDHITLQAAADKIGIVEGERYRISRFSLFFSLFFLLPSSSVDTARQRVGMVEIDRYRSISGDNEVETARTGGTAQYRWYPTVLQTLFPSTIEGEDHSILRHRWTPLKLPPPAMPSSVVSIAIIRCFLRYRSYHSQLPLSLLLLSVASFVVVIVLKFLHHCCPLFLHFPLLVTLFSPSNYC</sequence>
<reference evidence="3" key="1">
    <citation type="journal article" date="2018" name="Data Brief">
        <title>Genome sequence data from 17 accessions of Ensete ventricosum, a staple food crop for millions in Ethiopia.</title>
        <authorList>
            <person name="Yemataw Z."/>
            <person name="Muzemil S."/>
            <person name="Ambachew D."/>
            <person name="Tripathi L."/>
            <person name="Tesfaye K."/>
            <person name="Chala A."/>
            <person name="Farbos A."/>
            <person name="O'Neill P."/>
            <person name="Moore K."/>
            <person name="Grant M."/>
            <person name="Studholme D.J."/>
        </authorList>
    </citation>
    <scope>NUCLEOTIDE SEQUENCE [LARGE SCALE GENOMIC DNA]</scope>
    <source>
        <tissue evidence="3">Leaf</tissue>
    </source>
</reference>
<gene>
    <name evidence="3" type="ORF">BHM03_00026177</name>
</gene>
<proteinExistence type="predicted"/>